<dbReference type="Pfam" id="PF19045">
    <property type="entry name" value="Ligase_CoA_2"/>
    <property type="match status" value="1"/>
</dbReference>
<name>A0A6J5D0G9_9BURK</name>
<organism evidence="2 3">
    <name type="scientific">Paraburkholderia solisilvae</name>
    <dbReference type="NCBI Taxonomy" id="624376"/>
    <lineage>
        <taxon>Bacteria</taxon>
        <taxon>Pseudomonadati</taxon>
        <taxon>Pseudomonadota</taxon>
        <taxon>Betaproteobacteria</taxon>
        <taxon>Burkholderiales</taxon>
        <taxon>Burkholderiaceae</taxon>
        <taxon>Paraburkholderia</taxon>
    </lineage>
</organism>
<feature type="domain" description="Ligase-CoA" evidence="1">
    <location>
        <begin position="15"/>
        <end position="45"/>
    </location>
</feature>
<evidence type="ECO:0000259" key="1">
    <source>
        <dbReference type="Pfam" id="PF19045"/>
    </source>
</evidence>
<keyword evidence="3" id="KW-1185">Reference proteome</keyword>
<proteinExistence type="predicted"/>
<accession>A0A6J5D0G9</accession>
<gene>
    <name evidence="2" type="ORF">LMG29739_00255</name>
</gene>
<protein>
    <recommendedName>
        <fullName evidence="1">Ligase-CoA domain-containing protein</fullName>
    </recommendedName>
</protein>
<sequence length="45" mass="4897">MAYEDSLSLQDRGGAHRVPAYAYSTQVPVAVRGAKYKWARGAGKI</sequence>
<dbReference type="AlphaFoldDB" id="A0A6J5D0G9"/>
<evidence type="ECO:0000313" key="2">
    <source>
        <dbReference type="EMBL" id="CAB3746724.1"/>
    </source>
</evidence>
<dbReference type="InterPro" id="IPR043938">
    <property type="entry name" value="Ligase_CoA_dom"/>
</dbReference>
<dbReference type="Proteomes" id="UP000494329">
    <property type="component" value="Unassembled WGS sequence"/>
</dbReference>
<dbReference type="GO" id="GO:0043758">
    <property type="term" value="F:acetate-CoA ligase (ADP-forming) activity"/>
    <property type="evidence" value="ECO:0007669"/>
    <property type="project" value="InterPro"/>
</dbReference>
<dbReference type="EMBL" id="CADIKF010000001">
    <property type="protein sequence ID" value="CAB3746724.1"/>
    <property type="molecule type" value="Genomic_DNA"/>
</dbReference>
<reference evidence="2 3" key="1">
    <citation type="submission" date="2020-04" db="EMBL/GenBank/DDBJ databases">
        <authorList>
            <person name="De Canck E."/>
        </authorList>
    </citation>
    <scope>NUCLEOTIDE SEQUENCE [LARGE SCALE GENOMIC DNA]</scope>
    <source>
        <strain evidence="2 3">LMG 29739</strain>
    </source>
</reference>
<evidence type="ECO:0000313" key="3">
    <source>
        <dbReference type="Proteomes" id="UP000494329"/>
    </source>
</evidence>